<evidence type="ECO:0000256" key="4">
    <source>
        <dbReference type="ARBA" id="ARBA00022840"/>
    </source>
</evidence>
<comment type="caution">
    <text evidence="8">The sequence shown here is derived from an EMBL/GenBank/DDBJ whole genome shotgun (WGS) entry which is preliminary data.</text>
</comment>
<dbReference type="Pfam" id="PF13181">
    <property type="entry name" value="TPR_8"/>
    <property type="match status" value="1"/>
</dbReference>
<dbReference type="PANTHER" id="PTHR43289:SF6">
    <property type="entry name" value="SERINE_THREONINE-PROTEIN KINASE NEKL-3"/>
    <property type="match status" value="1"/>
</dbReference>
<keyword evidence="1" id="KW-0808">Transferase</keyword>
<evidence type="ECO:0000256" key="3">
    <source>
        <dbReference type="ARBA" id="ARBA00022777"/>
    </source>
</evidence>
<evidence type="ECO:0000256" key="1">
    <source>
        <dbReference type="ARBA" id="ARBA00022679"/>
    </source>
</evidence>
<dbReference type="SUPFAM" id="SSF48452">
    <property type="entry name" value="TPR-like"/>
    <property type="match status" value="2"/>
</dbReference>
<dbReference type="GO" id="GO:0004674">
    <property type="term" value="F:protein serine/threonine kinase activity"/>
    <property type="evidence" value="ECO:0007669"/>
    <property type="project" value="UniProtKB-KW"/>
</dbReference>
<dbReference type="PROSITE" id="PS50005">
    <property type="entry name" value="TPR"/>
    <property type="match status" value="1"/>
</dbReference>
<dbReference type="Proteomes" id="UP000031599">
    <property type="component" value="Unassembled WGS sequence"/>
</dbReference>
<evidence type="ECO:0000259" key="7">
    <source>
        <dbReference type="PROSITE" id="PS50011"/>
    </source>
</evidence>
<feature type="compositionally biased region" description="Acidic residues" evidence="6">
    <location>
        <begin position="222"/>
        <end position="239"/>
    </location>
</feature>
<keyword evidence="5" id="KW-0802">TPR repeat</keyword>
<dbReference type="Pfam" id="PF00069">
    <property type="entry name" value="Pkinase"/>
    <property type="match status" value="1"/>
</dbReference>
<name>A0A0C2D2L3_9BACT</name>
<keyword evidence="3 8" id="KW-0418">Kinase</keyword>
<dbReference type="EMBL" id="JMCC02000023">
    <property type="protein sequence ID" value="KIG17511.1"/>
    <property type="molecule type" value="Genomic_DNA"/>
</dbReference>
<evidence type="ECO:0000313" key="8">
    <source>
        <dbReference type="EMBL" id="KIG17511.1"/>
    </source>
</evidence>
<feature type="region of interest" description="Disordered" evidence="6">
    <location>
        <begin position="183"/>
        <end position="242"/>
    </location>
</feature>
<dbReference type="GO" id="GO:0005524">
    <property type="term" value="F:ATP binding"/>
    <property type="evidence" value="ECO:0007669"/>
    <property type="project" value="UniProtKB-KW"/>
</dbReference>
<organism evidence="8 9">
    <name type="scientific">Enhygromyxa salina</name>
    <dbReference type="NCBI Taxonomy" id="215803"/>
    <lineage>
        <taxon>Bacteria</taxon>
        <taxon>Pseudomonadati</taxon>
        <taxon>Myxococcota</taxon>
        <taxon>Polyangia</taxon>
        <taxon>Nannocystales</taxon>
        <taxon>Nannocystaceae</taxon>
        <taxon>Enhygromyxa</taxon>
    </lineage>
</organism>
<evidence type="ECO:0000256" key="6">
    <source>
        <dbReference type="SAM" id="MobiDB-lite"/>
    </source>
</evidence>
<dbReference type="RefSeq" id="WP_052548294.1">
    <property type="nucleotide sequence ID" value="NZ_JMCC02000023.1"/>
</dbReference>
<feature type="repeat" description="TPR" evidence="5">
    <location>
        <begin position="936"/>
        <end position="969"/>
    </location>
</feature>
<keyword evidence="4" id="KW-0067">ATP-binding</keyword>
<dbReference type="InterPro" id="IPR019734">
    <property type="entry name" value="TPR_rpt"/>
</dbReference>
<protein>
    <submittedName>
        <fullName evidence="8">Serine/threonine protein kinase</fullName>
    </submittedName>
</protein>
<evidence type="ECO:0000313" key="9">
    <source>
        <dbReference type="Proteomes" id="UP000031599"/>
    </source>
</evidence>
<dbReference type="Gene3D" id="3.30.200.20">
    <property type="entry name" value="Phosphorylase Kinase, domain 1"/>
    <property type="match status" value="1"/>
</dbReference>
<evidence type="ECO:0000256" key="5">
    <source>
        <dbReference type="PROSITE-ProRule" id="PRU00339"/>
    </source>
</evidence>
<evidence type="ECO:0000256" key="2">
    <source>
        <dbReference type="ARBA" id="ARBA00022741"/>
    </source>
</evidence>
<accession>A0A0C2D2L3</accession>
<dbReference type="PROSITE" id="PS00108">
    <property type="entry name" value="PROTEIN_KINASE_ST"/>
    <property type="match status" value="1"/>
</dbReference>
<keyword evidence="8" id="KW-0723">Serine/threonine-protein kinase</keyword>
<dbReference type="InterPro" id="IPR011990">
    <property type="entry name" value="TPR-like_helical_dom_sf"/>
</dbReference>
<keyword evidence="2" id="KW-0547">Nucleotide-binding</keyword>
<dbReference type="PANTHER" id="PTHR43289">
    <property type="entry name" value="MITOGEN-ACTIVATED PROTEIN KINASE KINASE KINASE 20-RELATED"/>
    <property type="match status" value="1"/>
</dbReference>
<feature type="compositionally biased region" description="Low complexity" evidence="6">
    <location>
        <begin position="196"/>
        <end position="207"/>
    </location>
</feature>
<dbReference type="Gene3D" id="1.25.40.10">
    <property type="entry name" value="Tetratricopeptide repeat domain"/>
    <property type="match status" value="2"/>
</dbReference>
<dbReference type="PROSITE" id="PS50011">
    <property type="entry name" value="PROTEIN_KINASE_DOM"/>
    <property type="match status" value="1"/>
</dbReference>
<sequence>MSPDIAPRVNPPDASPRFTAAGLGTQPPELGRYVLLRELGRGAIGVVYAAYHEGLDRKLAIKVLNRARAGRADLEARLRREARALAKLSHPNVVQVYDVGDLDGRVFVVMEFVEGRTLGEWMREPHSLEEILAMFSDAGRGLAAAHAAGVVHRDFKPDNVIVGVDGRPRVLDFGLARPLERGLGGIDEADRDPLPASASRAAGSSPVKPEPSEPSEPAVETNIDDGTPDTLDSDPEEEFGVTLRTDPNHREGQLDVLTRTGARMGTPAYMSPEQLMAKPVGPSSDQFSFCVALHEALYGRRPYAAKKLEELIVQVHAGAVIEAPAAVTPASPDSSHAEPAAPVVPAWLRAVILRGLSPNPADRFASMDALIEALEPPAPVRSRRVWALGLGLAAVVAVALVAGILAPARAPACPTLEAATAELWTPERARELANAFTRSELAYADAAWSIAEARLSTWAQSWAGQRVAACEAAQLHRGATASEQPDASSSQRSSLDHRRACLDRDRRAFAALLGQLREADPTVIEHAVEAAAALPDPARCGDADLLDVELPPPPAAVAVEVAELRSHLAELDTRGSTGRWESGLVLAQAAVEQAKGTRYAPLIAEAHVTYGRLLAHSGVSSSADAALEQLQEALDEADRSGHHELVPIAATELVSLSIYTKPDPVRGRLWARRALAGLDRLEARVGSTERAPNGGGRALRTGQLGHARARGQLGHARARGKLGHARARGIWALGNLERLDGANEHAEQHLRAALELLDTHAPGHPDRGVMLNDLGNVLVARGDRAAARVIYEQALAASVQSFGEGHPRVANAHYNLARLAYEQGEHERARAQADLAYVIYAAARGAEHRDVGAIELLRAGLELAAGEVERARAHASKAKVIYERELGPSNPDRAEPHEMLGNVAFMADELDQAILHYRASLAIKRRALPPGHIGLTPTVTNLGLVYLNLGDLDQAIVELGQAVELLEAGEAVDPELLRANRGYLGDVLLMRGGPGDHARAAAVFEAALAGCSVDPQTCEDLQKMRDQATAQMR</sequence>
<proteinExistence type="predicted"/>
<dbReference type="AlphaFoldDB" id="A0A0C2D2L3"/>
<dbReference type="Pfam" id="PF13424">
    <property type="entry name" value="TPR_12"/>
    <property type="match status" value="2"/>
</dbReference>
<feature type="domain" description="Protein kinase" evidence="7">
    <location>
        <begin position="33"/>
        <end position="378"/>
    </location>
</feature>
<dbReference type="CDD" id="cd14014">
    <property type="entry name" value="STKc_PknB_like"/>
    <property type="match status" value="1"/>
</dbReference>
<dbReference type="InterPro" id="IPR000719">
    <property type="entry name" value="Prot_kinase_dom"/>
</dbReference>
<dbReference type="Gene3D" id="1.10.510.10">
    <property type="entry name" value="Transferase(Phosphotransferase) domain 1"/>
    <property type="match status" value="1"/>
</dbReference>
<dbReference type="InterPro" id="IPR008271">
    <property type="entry name" value="Ser/Thr_kinase_AS"/>
</dbReference>
<dbReference type="InterPro" id="IPR011009">
    <property type="entry name" value="Kinase-like_dom_sf"/>
</dbReference>
<reference evidence="8 9" key="1">
    <citation type="submission" date="2014-12" db="EMBL/GenBank/DDBJ databases">
        <title>Genome assembly of Enhygromyxa salina DSM 15201.</title>
        <authorList>
            <person name="Sharma G."/>
            <person name="Subramanian S."/>
        </authorList>
    </citation>
    <scope>NUCLEOTIDE SEQUENCE [LARGE SCALE GENOMIC DNA]</scope>
    <source>
        <strain evidence="8 9">DSM 15201</strain>
    </source>
</reference>
<gene>
    <name evidence="8" type="ORF">DB30_03212</name>
</gene>
<dbReference type="SMART" id="SM00028">
    <property type="entry name" value="TPR"/>
    <property type="match status" value="5"/>
</dbReference>
<feature type="region of interest" description="Disordered" evidence="6">
    <location>
        <begin position="1"/>
        <end position="23"/>
    </location>
</feature>
<dbReference type="SUPFAM" id="SSF56112">
    <property type="entry name" value="Protein kinase-like (PK-like)"/>
    <property type="match status" value="1"/>
</dbReference>